<evidence type="ECO:0000259" key="2">
    <source>
        <dbReference type="Pfam" id="PF13360"/>
    </source>
</evidence>
<sequence length="412" mass="44724" precursor="true">MTRSVLTLLTVLGMAIPAMADWPQFRGPGGQGVSEAKNVPVRWSDTENVAWKADLPGVAWSSPAVVDGRIYLTNAVQEGDDEYSLRAVCVQVSDGSTVWDREVFRQQGKVQIHNKNSHASPTPLVADGRVYVHFGPHGTACLDLAGQVQWKNDELTYSPVHGNGGSPALFEDLLIICCDGGDTQYVVGVERKTGRIRWKTPRDTEPKKGFSFSTPLIINVAGQAQAVCPASEAVFAYEPRTGEEIWRVRYPGGYSVVPRPVFAQGLVLVCTGYNRPSLLAIDPAGEGDITDTHVRWEVDRGVPHNPSVLAVGSEVYFVSDGGIASCVDATTGEVHWNERLGGKFSASPVYADGKVYFQDEQGTCTVVKAGTEFEVLAENTWAEEGARTFASFAVLDGTLFLRSETHLYRIGN</sequence>
<keyword evidence="4" id="KW-1185">Reference proteome</keyword>
<name>A0A517Z237_9PLAN</name>
<accession>A0A517Z237</accession>
<dbReference type="InterPro" id="IPR002372">
    <property type="entry name" value="PQQ_rpt_dom"/>
</dbReference>
<evidence type="ECO:0000256" key="1">
    <source>
        <dbReference type="SAM" id="SignalP"/>
    </source>
</evidence>
<dbReference type="Pfam" id="PF13360">
    <property type="entry name" value="PQQ_2"/>
    <property type="match status" value="2"/>
</dbReference>
<evidence type="ECO:0000313" key="4">
    <source>
        <dbReference type="Proteomes" id="UP000320496"/>
    </source>
</evidence>
<proteinExistence type="predicted"/>
<protein>
    <submittedName>
        <fullName evidence="3">Outer membrane biogenesis protein BamB</fullName>
    </submittedName>
</protein>
<organism evidence="3 4">
    <name type="scientific">Maioricimonas rarisocia</name>
    <dbReference type="NCBI Taxonomy" id="2528026"/>
    <lineage>
        <taxon>Bacteria</taxon>
        <taxon>Pseudomonadati</taxon>
        <taxon>Planctomycetota</taxon>
        <taxon>Planctomycetia</taxon>
        <taxon>Planctomycetales</taxon>
        <taxon>Planctomycetaceae</taxon>
        <taxon>Maioricimonas</taxon>
    </lineage>
</organism>
<feature type="domain" description="Pyrrolo-quinoline quinone repeat" evidence="2">
    <location>
        <begin position="294"/>
        <end position="368"/>
    </location>
</feature>
<dbReference type="SUPFAM" id="SSF50998">
    <property type="entry name" value="Quinoprotein alcohol dehydrogenase-like"/>
    <property type="match status" value="1"/>
</dbReference>
<dbReference type="InterPro" id="IPR011047">
    <property type="entry name" value="Quinoprotein_ADH-like_sf"/>
</dbReference>
<evidence type="ECO:0000313" key="3">
    <source>
        <dbReference type="EMBL" id="QDU36542.1"/>
    </source>
</evidence>
<feature type="signal peptide" evidence="1">
    <location>
        <begin position="1"/>
        <end position="20"/>
    </location>
</feature>
<feature type="chain" id="PRO_5021820819" evidence="1">
    <location>
        <begin position="21"/>
        <end position="412"/>
    </location>
</feature>
<dbReference type="RefSeq" id="WP_231746710.1">
    <property type="nucleotide sequence ID" value="NZ_CP036275.1"/>
</dbReference>
<dbReference type="AlphaFoldDB" id="A0A517Z237"/>
<dbReference type="Gene3D" id="2.130.10.10">
    <property type="entry name" value="YVTN repeat-like/Quinoprotein amine dehydrogenase"/>
    <property type="match status" value="1"/>
</dbReference>
<dbReference type="PANTHER" id="PTHR34512:SF30">
    <property type="entry name" value="OUTER MEMBRANE PROTEIN ASSEMBLY FACTOR BAMB"/>
    <property type="match status" value="1"/>
</dbReference>
<keyword evidence="1" id="KW-0732">Signal</keyword>
<dbReference type="InterPro" id="IPR015943">
    <property type="entry name" value="WD40/YVTN_repeat-like_dom_sf"/>
</dbReference>
<dbReference type="KEGG" id="mri:Mal4_08290"/>
<dbReference type="EMBL" id="CP036275">
    <property type="protein sequence ID" value="QDU36542.1"/>
    <property type="molecule type" value="Genomic_DNA"/>
</dbReference>
<gene>
    <name evidence="3" type="ORF">Mal4_08290</name>
</gene>
<feature type="domain" description="Pyrrolo-quinoline quinone repeat" evidence="2">
    <location>
        <begin position="183"/>
        <end position="288"/>
    </location>
</feature>
<dbReference type="Proteomes" id="UP000320496">
    <property type="component" value="Chromosome"/>
</dbReference>
<dbReference type="Gene3D" id="2.40.10.480">
    <property type="match status" value="1"/>
</dbReference>
<dbReference type="PANTHER" id="PTHR34512">
    <property type="entry name" value="CELL SURFACE PROTEIN"/>
    <property type="match status" value="1"/>
</dbReference>
<reference evidence="3 4" key="1">
    <citation type="submission" date="2019-02" db="EMBL/GenBank/DDBJ databases">
        <title>Deep-cultivation of Planctomycetes and their phenomic and genomic characterization uncovers novel biology.</title>
        <authorList>
            <person name="Wiegand S."/>
            <person name="Jogler M."/>
            <person name="Boedeker C."/>
            <person name="Pinto D."/>
            <person name="Vollmers J."/>
            <person name="Rivas-Marin E."/>
            <person name="Kohn T."/>
            <person name="Peeters S.H."/>
            <person name="Heuer A."/>
            <person name="Rast P."/>
            <person name="Oberbeckmann S."/>
            <person name="Bunk B."/>
            <person name="Jeske O."/>
            <person name="Meyerdierks A."/>
            <person name="Storesund J.E."/>
            <person name="Kallscheuer N."/>
            <person name="Luecker S."/>
            <person name="Lage O.M."/>
            <person name="Pohl T."/>
            <person name="Merkel B.J."/>
            <person name="Hornburger P."/>
            <person name="Mueller R.-W."/>
            <person name="Bruemmer F."/>
            <person name="Labrenz M."/>
            <person name="Spormann A.M."/>
            <person name="Op den Camp H."/>
            <person name="Overmann J."/>
            <person name="Amann R."/>
            <person name="Jetten M.S.M."/>
            <person name="Mascher T."/>
            <person name="Medema M.H."/>
            <person name="Devos D.P."/>
            <person name="Kaster A.-K."/>
            <person name="Ovreas L."/>
            <person name="Rohde M."/>
            <person name="Galperin M.Y."/>
            <person name="Jogler C."/>
        </authorList>
    </citation>
    <scope>NUCLEOTIDE SEQUENCE [LARGE SCALE GENOMIC DNA]</scope>
    <source>
        <strain evidence="3 4">Mal4</strain>
    </source>
</reference>